<dbReference type="Pfam" id="PF13401">
    <property type="entry name" value="AAA_22"/>
    <property type="match status" value="1"/>
</dbReference>
<gene>
    <name evidence="6" type="ORF">STAFG_4397</name>
</gene>
<proteinExistence type="predicted"/>
<dbReference type="RefSeq" id="WP_020273302.1">
    <property type="nucleotide sequence ID" value="NZ_KE354211.1"/>
</dbReference>
<feature type="compositionally biased region" description="Basic and acidic residues" evidence="4">
    <location>
        <begin position="542"/>
        <end position="551"/>
    </location>
</feature>
<name>S4MP98_9ACTN</name>
<keyword evidence="3" id="KW-0804">Transcription</keyword>
<protein>
    <submittedName>
        <fullName evidence="6">Putative Regulator protein</fullName>
    </submittedName>
</protein>
<evidence type="ECO:0000313" key="6">
    <source>
        <dbReference type="EMBL" id="EPJ38531.1"/>
    </source>
</evidence>
<keyword evidence="7" id="KW-1185">Reference proteome</keyword>
<dbReference type="GO" id="GO:0000160">
    <property type="term" value="P:phosphorelay signal transduction system"/>
    <property type="evidence" value="ECO:0007669"/>
    <property type="project" value="UniProtKB-KW"/>
</dbReference>
<dbReference type="Gene3D" id="3.40.50.300">
    <property type="entry name" value="P-loop containing nucleotide triphosphate hydrolases"/>
    <property type="match status" value="1"/>
</dbReference>
<organism evidence="6 7">
    <name type="scientific">Streptomyces afghaniensis 772</name>
    <dbReference type="NCBI Taxonomy" id="1283301"/>
    <lineage>
        <taxon>Bacteria</taxon>
        <taxon>Bacillati</taxon>
        <taxon>Actinomycetota</taxon>
        <taxon>Actinomycetes</taxon>
        <taxon>Kitasatosporales</taxon>
        <taxon>Streptomycetaceae</taxon>
        <taxon>Streptomyces</taxon>
    </lineage>
</organism>
<dbReference type="PRINTS" id="PR00364">
    <property type="entry name" value="DISEASERSIST"/>
</dbReference>
<dbReference type="SUPFAM" id="SSF52540">
    <property type="entry name" value="P-loop containing nucleoside triphosphate hydrolases"/>
    <property type="match status" value="1"/>
</dbReference>
<dbReference type="GO" id="GO:0016887">
    <property type="term" value="F:ATP hydrolysis activity"/>
    <property type="evidence" value="ECO:0007669"/>
    <property type="project" value="InterPro"/>
</dbReference>
<evidence type="ECO:0000259" key="5">
    <source>
        <dbReference type="SMART" id="SM01043"/>
    </source>
</evidence>
<dbReference type="AlphaFoldDB" id="S4MP98"/>
<dbReference type="EMBL" id="AOPY01001455">
    <property type="protein sequence ID" value="EPJ38531.1"/>
    <property type="molecule type" value="Genomic_DNA"/>
</dbReference>
<feature type="domain" description="Bacterial transcriptional activator" evidence="5">
    <location>
        <begin position="25"/>
        <end position="170"/>
    </location>
</feature>
<dbReference type="InterPro" id="IPR011990">
    <property type="entry name" value="TPR-like_helical_dom_sf"/>
</dbReference>
<dbReference type="GO" id="GO:0006355">
    <property type="term" value="P:regulation of DNA-templated transcription"/>
    <property type="evidence" value="ECO:0007669"/>
    <property type="project" value="TreeGrafter"/>
</dbReference>
<feature type="region of interest" description="Disordered" evidence="4">
    <location>
        <begin position="526"/>
        <end position="562"/>
    </location>
</feature>
<dbReference type="PATRIC" id="fig|1283301.3.peg.4369"/>
<feature type="compositionally biased region" description="Low complexity" evidence="4">
    <location>
        <begin position="526"/>
        <end position="539"/>
    </location>
</feature>
<dbReference type="PANTHER" id="PTHR35807">
    <property type="entry name" value="TRANSCRIPTIONAL REGULATOR REDD-RELATED"/>
    <property type="match status" value="1"/>
</dbReference>
<dbReference type="Gene3D" id="1.25.40.10">
    <property type="entry name" value="Tetratricopeptide repeat domain"/>
    <property type="match status" value="1"/>
</dbReference>
<evidence type="ECO:0000256" key="2">
    <source>
        <dbReference type="ARBA" id="ARBA00023015"/>
    </source>
</evidence>
<evidence type="ECO:0000256" key="1">
    <source>
        <dbReference type="ARBA" id="ARBA00023012"/>
    </source>
</evidence>
<dbReference type="InterPro" id="IPR027417">
    <property type="entry name" value="P-loop_NTPase"/>
</dbReference>
<evidence type="ECO:0000256" key="3">
    <source>
        <dbReference type="ARBA" id="ARBA00023163"/>
    </source>
</evidence>
<dbReference type="GO" id="GO:0003677">
    <property type="term" value="F:DNA binding"/>
    <property type="evidence" value="ECO:0007669"/>
    <property type="project" value="TreeGrafter"/>
</dbReference>
<accession>S4MP98</accession>
<dbReference type="CDD" id="cd15831">
    <property type="entry name" value="BTAD"/>
    <property type="match status" value="1"/>
</dbReference>
<evidence type="ECO:0000256" key="4">
    <source>
        <dbReference type="SAM" id="MobiDB-lite"/>
    </source>
</evidence>
<dbReference type="HOGENOM" id="CLU_004665_6_0_11"/>
<reference evidence="6 7" key="1">
    <citation type="submission" date="2013-02" db="EMBL/GenBank/DDBJ databases">
        <title>Draft Genome Sequence of Streptomyces afghaniensis, Which Produces Compounds of the Julimycin B-Complex.</title>
        <authorList>
            <person name="Gruening B.A."/>
            <person name="Praeg A."/>
            <person name="Erxleben A."/>
            <person name="Guenther S."/>
            <person name="Fiedler H.-P."/>
            <person name="Goodfellow M."/>
            <person name="Mueller M."/>
        </authorList>
    </citation>
    <scope>NUCLEOTIDE SEQUENCE [LARGE SCALE GENOMIC DNA]</scope>
    <source>
        <strain evidence="6 7">772</strain>
    </source>
</reference>
<evidence type="ECO:0000313" key="7">
    <source>
        <dbReference type="Proteomes" id="UP000015001"/>
    </source>
</evidence>
<dbReference type="InterPro" id="IPR049945">
    <property type="entry name" value="AAA_22"/>
</dbReference>
<dbReference type="SMART" id="SM01043">
    <property type="entry name" value="BTAD"/>
    <property type="match status" value="1"/>
</dbReference>
<dbReference type="InterPro" id="IPR051677">
    <property type="entry name" value="AfsR-DnrI-RedD_regulator"/>
</dbReference>
<dbReference type="Pfam" id="PF03704">
    <property type="entry name" value="BTAD"/>
    <property type="match status" value="1"/>
</dbReference>
<dbReference type="PANTHER" id="PTHR35807:SF1">
    <property type="entry name" value="TRANSCRIPTIONAL REGULATOR REDD"/>
    <property type="match status" value="1"/>
</dbReference>
<sequence length="562" mass="60437">MTGPTGDDGVISTQPGAYRLAPEQVDAGQFEQLLAAGSRDYEKGFLDAAASQLDQALNLWEGEAFTDVAAGECVAAEARRLTELRLVAQERQAEVMLALGAHTDVVTALKPLVEHHPLRETLHGHLMAALHSSGRTAEALAVYAGLRSTLAEELGTEPSPQLRTLHRALLERRPLDTGRTTVWPRVQAVPSAEWAGPSQLPHDTPDLVPSGSMNPLLRALTDDARTTTALTAITGHGGTGKTTAAVHLAHRLRPSFPDGQLFVDLRGSRPDPTDSADALAQMLLALGHPPSALPDGVEARAACFRDRLKGRRVLTVLDDATDEAHVRHLLPGNPESAVIVTSRSWLTSLPFTLRVEHDRMSPHQAVLLFHRTAGADRTGPEPAASQEVARLCDYLPSALRIAGARLAARPHWTVADLVRRLSGHKILDELTHGSQSVRCCFEPAYNWLAEEDRRLFRALGAYEPGLFTGASVAAMLSRSRTDATEALERLAEARLLSVVHGRPGQGRPLFQLRGLAAAYARERAVTETAGTESGAAGAGRPTEGRPDDPYASRHLHVIGGNR</sequence>
<keyword evidence="2" id="KW-0805">Transcription regulation</keyword>
<keyword evidence="1" id="KW-0902">Two-component regulatory system</keyword>
<dbReference type="Proteomes" id="UP000015001">
    <property type="component" value="Unassembled WGS sequence"/>
</dbReference>
<dbReference type="SUPFAM" id="SSF48452">
    <property type="entry name" value="TPR-like"/>
    <property type="match status" value="1"/>
</dbReference>
<dbReference type="InterPro" id="IPR005158">
    <property type="entry name" value="BTAD"/>
</dbReference>
<comment type="caution">
    <text evidence="6">The sequence shown here is derived from an EMBL/GenBank/DDBJ whole genome shotgun (WGS) entry which is preliminary data.</text>
</comment>